<dbReference type="CDD" id="cd03448">
    <property type="entry name" value="HDE_HSD"/>
    <property type="match status" value="1"/>
</dbReference>
<dbReference type="OrthoDB" id="60204at2759"/>
<evidence type="ECO:0000259" key="1">
    <source>
        <dbReference type="Pfam" id="PF01575"/>
    </source>
</evidence>
<dbReference type="EMBL" id="JAEPRB010000004">
    <property type="protein sequence ID" value="KAG2227769.1"/>
    <property type="molecule type" value="Genomic_DNA"/>
</dbReference>
<dbReference type="Gene3D" id="3.10.129.10">
    <property type="entry name" value="Hotdog Thioesterase"/>
    <property type="match status" value="2"/>
</dbReference>
<dbReference type="Pfam" id="PF22622">
    <property type="entry name" value="MFE-2_hydrat-2_N"/>
    <property type="match status" value="1"/>
</dbReference>
<dbReference type="PANTHER" id="PTHR13078">
    <property type="entry name" value="PEROXISOMAL MULTIFUNCTIONAL ENZYME TYPE 2-RELATED"/>
    <property type="match status" value="1"/>
</dbReference>
<comment type="caution">
    <text evidence="3">The sequence shown here is derived from an EMBL/GenBank/DDBJ whole genome shotgun (WGS) entry which is preliminary data.</text>
</comment>
<evidence type="ECO:0000313" key="4">
    <source>
        <dbReference type="Proteomes" id="UP000646827"/>
    </source>
</evidence>
<feature type="domain" description="MaoC-like" evidence="1">
    <location>
        <begin position="174"/>
        <end position="280"/>
    </location>
</feature>
<evidence type="ECO:0000259" key="2">
    <source>
        <dbReference type="Pfam" id="PF22622"/>
    </source>
</evidence>
<organism evidence="3 4">
    <name type="scientific">Circinella minor</name>
    <dbReference type="NCBI Taxonomy" id="1195481"/>
    <lineage>
        <taxon>Eukaryota</taxon>
        <taxon>Fungi</taxon>
        <taxon>Fungi incertae sedis</taxon>
        <taxon>Mucoromycota</taxon>
        <taxon>Mucoromycotina</taxon>
        <taxon>Mucoromycetes</taxon>
        <taxon>Mucorales</taxon>
        <taxon>Lichtheimiaceae</taxon>
        <taxon>Circinella</taxon>
    </lineage>
</organism>
<dbReference type="GO" id="GO:0004300">
    <property type="term" value="F:enoyl-CoA hydratase activity"/>
    <property type="evidence" value="ECO:0007669"/>
    <property type="project" value="TreeGrafter"/>
</dbReference>
<name>A0A8H7VUP3_9FUNG</name>
<dbReference type="GO" id="GO:0005777">
    <property type="term" value="C:peroxisome"/>
    <property type="evidence" value="ECO:0007669"/>
    <property type="project" value="TreeGrafter"/>
</dbReference>
<proteinExistence type="predicted"/>
<protein>
    <recommendedName>
        <fullName evidence="5">MaoC-like domain-containing protein</fullName>
    </recommendedName>
</protein>
<dbReference type="InterPro" id="IPR054357">
    <property type="entry name" value="MFE-2_N"/>
</dbReference>
<dbReference type="GO" id="GO:0044594">
    <property type="term" value="F:17-beta-hydroxysteroid dehydrogenase (NAD+) activity"/>
    <property type="evidence" value="ECO:0007669"/>
    <property type="project" value="TreeGrafter"/>
</dbReference>
<dbReference type="SUPFAM" id="SSF54637">
    <property type="entry name" value="Thioesterase/thiol ester dehydrase-isomerase"/>
    <property type="match status" value="2"/>
</dbReference>
<dbReference type="GO" id="GO:0003857">
    <property type="term" value="F:(3S)-3-hydroxyacyl-CoA dehydrogenase (NAD+) activity"/>
    <property type="evidence" value="ECO:0007669"/>
    <property type="project" value="TreeGrafter"/>
</dbReference>
<dbReference type="PANTHER" id="PTHR13078:SF57">
    <property type="entry name" value="DEHYDRATASE, PUTATIVE (AFU_ORTHOLOGUE AFUA_5G00640)-RELATED"/>
    <property type="match status" value="1"/>
</dbReference>
<sequence>MPEGYKVDVSKAVGHKSPIQKVDCTKRDFALYALGVGVKEEEMSFLYELDPSFGPLPTYPLVLGLKGEGADTNVFGESKGDAIPGMPPYDPNKIVHGEQTLQVHKPFPKNGGKFDLEKTVTGVYDKGSGMVIETAMDLYDQNKVHYCTMVSKSFVRGYGGWNGPKGPKAPSYAPPKRQPDAFESFKTSVQQAQLYRLSGDYNPLHIDVPVARSVGFPNPILHGLCTYGIAGHAILKHLAGNDRSRFKSIEGRFSSPVFPGETVEVYMWKVDDKDPKVQGVIFAVKVKERDIVVINNGYATIYKESPASKL</sequence>
<dbReference type="Pfam" id="PF01575">
    <property type="entry name" value="MaoC_dehydratas"/>
    <property type="match status" value="1"/>
</dbReference>
<dbReference type="AlphaFoldDB" id="A0A8H7VUP3"/>
<dbReference type="Proteomes" id="UP000646827">
    <property type="component" value="Unassembled WGS sequence"/>
</dbReference>
<dbReference type="InterPro" id="IPR002539">
    <property type="entry name" value="MaoC-like_dom"/>
</dbReference>
<evidence type="ECO:0000313" key="3">
    <source>
        <dbReference type="EMBL" id="KAG2227769.1"/>
    </source>
</evidence>
<dbReference type="GO" id="GO:0006635">
    <property type="term" value="P:fatty acid beta-oxidation"/>
    <property type="evidence" value="ECO:0007669"/>
    <property type="project" value="TreeGrafter"/>
</dbReference>
<evidence type="ECO:0008006" key="5">
    <source>
        <dbReference type="Google" id="ProtNLM"/>
    </source>
</evidence>
<feature type="domain" description="Peroxisomal multifunctional enzyme type 2-like N-terminal" evidence="2">
    <location>
        <begin position="24"/>
        <end position="157"/>
    </location>
</feature>
<dbReference type="InterPro" id="IPR029069">
    <property type="entry name" value="HotDog_dom_sf"/>
</dbReference>
<accession>A0A8H7VUP3</accession>
<keyword evidence="4" id="KW-1185">Reference proteome</keyword>
<reference evidence="3 4" key="1">
    <citation type="submission" date="2020-12" db="EMBL/GenBank/DDBJ databases">
        <title>Metabolic potential, ecology and presence of endohyphal bacteria is reflected in genomic diversity of Mucoromycotina.</title>
        <authorList>
            <person name="Muszewska A."/>
            <person name="Okrasinska A."/>
            <person name="Steczkiewicz K."/>
            <person name="Drgas O."/>
            <person name="Orlowska M."/>
            <person name="Perlinska-Lenart U."/>
            <person name="Aleksandrzak-Piekarczyk T."/>
            <person name="Szatraj K."/>
            <person name="Zielenkiewicz U."/>
            <person name="Pilsyk S."/>
            <person name="Malc E."/>
            <person name="Mieczkowski P."/>
            <person name="Kruszewska J.S."/>
            <person name="Biernat P."/>
            <person name="Pawlowska J."/>
        </authorList>
    </citation>
    <scope>NUCLEOTIDE SEQUENCE [LARGE SCALE GENOMIC DNA]</scope>
    <source>
        <strain evidence="3 4">CBS 142.35</strain>
    </source>
</reference>
<gene>
    <name evidence="3" type="ORF">INT45_002007</name>
</gene>